<dbReference type="EnsemblPlants" id="TuG1812G0200004459.01.T01">
    <property type="protein sequence ID" value="TuG1812G0200004459.01.T01"/>
    <property type="gene ID" value="TuG1812G0200004459.01"/>
</dbReference>
<dbReference type="AlphaFoldDB" id="A0A8R7TL30"/>
<protein>
    <submittedName>
        <fullName evidence="1">Uncharacterized protein</fullName>
    </submittedName>
</protein>
<sequence length="85" mass="9787">MHRQDPEKVQKEYIAWEVGSTRGKSYRVQQKQKIFRSTREKMERLDYSRLLLWSRGASTSSCRATSCGTDEPAACHSSTKVKNSC</sequence>
<dbReference type="Gramene" id="TuG1812G0200004459.01.T01">
    <property type="protein sequence ID" value="TuG1812G0200004459.01.T01"/>
    <property type="gene ID" value="TuG1812G0200004459.01"/>
</dbReference>
<keyword evidence="2" id="KW-1185">Reference proteome</keyword>
<organism evidence="1 2">
    <name type="scientific">Triticum urartu</name>
    <name type="common">Red wild einkorn</name>
    <name type="synonym">Crithodium urartu</name>
    <dbReference type="NCBI Taxonomy" id="4572"/>
    <lineage>
        <taxon>Eukaryota</taxon>
        <taxon>Viridiplantae</taxon>
        <taxon>Streptophyta</taxon>
        <taxon>Embryophyta</taxon>
        <taxon>Tracheophyta</taxon>
        <taxon>Spermatophyta</taxon>
        <taxon>Magnoliopsida</taxon>
        <taxon>Liliopsida</taxon>
        <taxon>Poales</taxon>
        <taxon>Poaceae</taxon>
        <taxon>BOP clade</taxon>
        <taxon>Pooideae</taxon>
        <taxon>Triticodae</taxon>
        <taxon>Triticeae</taxon>
        <taxon>Triticinae</taxon>
        <taxon>Triticum</taxon>
    </lineage>
</organism>
<reference evidence="2" key="1">
    <citation type="journal article" date="2013" name="Nature">
        <title>Draft genome of the wheat A-genome progenitor Triticum urartu.</title>
        <authorList>
            <person name="Ling H.Q."/>
            <person name="Zhao S."/>
            <person name="Liu D."/>
            <person name="Wang J."/>
            <person name="Sun H."/>
            <person name="Zhang C."/>
            <person name="Fan H."/>
            <person name="Li D."/>
            <person name="Dong L."/>
            <person name="Tao Y."/>
            <person name="Gao C."/>
            <person name="Wu H."/>
            <person name="Li Y."/>
            <person name="Cui Y."/>
            <person name="Guo X."/>
            <person name="Zheng S."/>
            <person name="Wang B."/>
            <person name="Yu K."/>
            <person name="Liang Q."/>
            <person name="Yang W."/>
            <person name="Lou X."/>
            <person name="Chen J."/>
            <person name="Feng M."/>
            <person name="Jian J."/>
            <person name="Zhang X."/>
            <person name="Luo G."/>
            <person name="Jiang Y."/>
            <person name="Liu J."/>
            <person name="Wang Z."/>
            <person name="Sha Y."/>
            <person name="Zhang B."/>
            <person name="Wu H."/>
            <person name="Tang D."/>
            <person name="Shen Q."/>
            <person name="Xue P."/>
            <person name="Zou S."/>
            <person name="Wang X."/>
            <person name="Liu X."/>
            <person name="Wang F."/>
            <person name="Yang Y."/>
            <person name="An X."/>
            <person name="Dong Z."/>
            <person name="Zhang K."/>
            <person name="Zhang X."/>
            <person name="Luo M.C."/>
            <person name="Dvorak J."/>
            <person name="Tong Y."/>
            <person name="Wang J."/>
            <person name="Yang H."/>
            <person name="Li Z."/>
            <person name="Wang D."/>
            <person name="Zhang A."/>
            <person name="Wang J."/>
        </authorList>
    </citation>
    <scope>NUCLEOTIDE SEQUENCE</scope>
    <source>
        <strain evidence="2">cv. G1812</strain>
    </source>
</reference>
<proteinExistence type="predicted"/>
<accession>A0A8R7TL30</accession>
<dbReference type="Gramene" id="TuG1812G0200004460.01.T02">
    <property type="protein sequence ID" value="TuG1812G0200004460.01.T02"/>
    <property type="gene ID" value="TuG1812G0200004460.01"/>
</dbReference>
<evidence type="ECO:0000313" key="1">
    <source>
        <dbReference type="EnsemblPlants" id="TuG1812G0200004459.01.T02"/>
    </source>
</evidence>
<reference evidence="1" key="3">
    <citation type="submission" date="2022-06" db="UniProtKB">
        <authorList>
            <consortium name="EnsemblPlants"/>
        </authorList>
    </citation>
    <scope>IDENTIFICATION</scope>
</reference>
<evidence type="ECO:0000313" key="2">
    <source>
        <dbReference type="Proteomes" id="UP000015106"/>
    </source>
</evidence>
<dbReference type="EnsemblPlants" id="TuG1812G0200004460.01.T01">
    <property type="protein sequence ID" value="TuG1812G0200004460.01.T01"/>
    <property type="gene ID" value="TuG1812G0200004460.01"/>
</dbReference>
<dbReference type="EnsemblPlants" id="TuG1812G0200004459.01.T02">
    <property type="protein sequence ID" value="TuG1812G0200004459.01.T02"/>
    <property type="gene ID" value="TuG1812G0200004459.01"/>
</dbReference>
<dbReference type="Gramene" id="TuG1812G0200004459.01.T02">
    <property type="protein sequence ID" value="TuG1812G0200004459.01.T02"/>
    <property type="gene ID" value="TuG1812G0200004459.01"/>
</dbReference>
<dbReference type="EnsemblPlants" id="TuG1812G0200004460.01.T02">
    <property type="protein sequence ID" value="TuG1812G0200004460.01.T02"/>
    <property type="gene ID" value="TuG1812G0200004460.01"/>
</dbReference>
<name>A0A8R7TL30_TRIUA</name>
<dbReference type="Gramene" id="TuG1812G0200004460.01.T01">
    <property type="protein sequence ID" value="TuG1812G0200004460.01.T01"/>
    <property type="gene ID" value="TuG1812G0200004460.01"/>
</dbReference>
<reference evidence="1" key="2">
    <citation type="submission" date="2018-03" db="EMBL/GenBank/DDBJ databases">
        <title>The Triticum urartu genome reveals the dynamic nature of wheat genome evolution.</title>
        <authorList>
            <person name="Ling H."/>
            <person name="Ma B."/>
            <person name="Shi X."/>
            <person name="Liu H."/>
            <person name="Dong L."/>
            <person name="Sun H."/>
            <person name="Cao Y."/>
            <person name="Gao Q."/>
            <person name="Zheng S."/>
            <person name="Li Y."/>
            <person name="Yu Y."/>
            <person name="Du H."/>
            <person name="Qi M."/>
            <person name="Li Y."/>
            <person name="Yu H."/>
            <person name="Cui Y."/>
            <person name="Wang N."/>
            <person name="Chen C."/>
            <person name="Wu H."/>
            <person name="Zhao Y."/>
            <person name="Zhang J."/>
            <person name="Li Y."/>
            <person name="Zhou W."/>
            <person name="Zhang B."/>
            <person name="Hu W."/>
            <person name="Eijk M."/>
            <person name="Tang J."/>
            <person name="Witsenboer H."/>
            <person name="Zhao S."/>
            <person name="Li Z."/>
            <person name="Zhang A."/>
            <person name="Wang D."/>
            <person name="Liang C."/>
        </authorList>
    </citation>
    <scope>NUCLEOTIDE SEQUENCE [LARGE SCALE GENOMIC DNA]</scope>
    <source>
        <strain evidence="1">cv. G1812</strain>
    </source>
</reference>
<dbReference type="Proteomes" id="UP000015106">
    <property type="component" value="Chromosome 2"/>
</dbReference>